<feature type="compositionally biased region" description="Polar residues" evidence="8">
    <location>
        <begin position="1105"/>
        <end position="1118"/>
    </location>
</feature>
<protein>
    <recommendedName>
        <fullName evidence="9">Telomere-associated protein Rif1 N-terminal domain-containing protein</fullName>
    </recommendedName>
</protein>
<organism evidence="10">
    <name type="scientific">Ooceraea biroi</name>
    <name type="common">Clonal raider ant</name>
    <name type="synonym">Cerapachys biroi</name>
    <dbReference type="NCBI Taxonomy" id="2015173"/>
    <lineage>
        <taxon>Eukaryota</taxon>
        <taxon>Metazoa</taxon>
        <taxon>Ecdysozoa</taxon>
        <taxon>Arthropoda</taxon>
        <taxon>Hexapoda</taxon>
        <taxon>Insecta</taxon>
        <taxon>Pterygota</taxon>
        <taxon>Neoptera</taxon>
        <taxon>Endopterygota</taxon>
        <taxon>Hymenoptera</taxon>
        <taxon>Apocrita</taxon>
        <taxon>Aculeata</taxon>
        <taxon>Formicoidea</taxon>
        <taxon>Formicidae</taxon>
        <taxon>Dorylinae</taxon>
        <taxon>Ooceraea</taxon>
    </lineage>
</organism>
<keyword evidence="4" id="KW-0779">Telomere</keyword>
<dbReference type="Proteomes" id="UP000279307">
    <property type="component" value="Chromosome 9"/>
</dbReference>
<feature type="region of interest" description="Disordered" evidence="8">
    <location>
        <begin position="1845"/>
        <end position="1872"/>
    </location>
</feature>
<dbReference type="CDD" id="cd14267">
    <property type="entry name" value="Rif1_CTD_C-II_like"/>
    <property type="match status" value="1"/>
</dbReference>
<feature type="compositionally biased region" description="Basic and acidic residues" evidence="8">
    <location>
        <begin position="1144"/>
        <end position="1154"/>
    </location>
</feature>
<feature type="domain" description="Telomere-associated protein Rif1 N-terminal" evidence="9">
    <location>
        <begin position="141"/>
        <end position="372"/>
    </location>
</feature>
<gene>
    <name evidence="10" type="ORF">DMN91_008717</name>
</gene>
<evidence type="ECO:0000313" key="10">
    <source>
        <dbReference type="EMBL" id="RLU18360.1"/>
    </source>
</evidence>
<feature type="compositionally biased region" description="Polar residues" evidence="8">
    <location>
        <begin position="2284"/>
        <end position="2305"/>
    </location>
</feature>
<keyword evidence="6" id="KW-0131">Cell cycle</keyword>
<evidence type="ECO:0000256" key="3">
    <source>
        <dbReference type="ARBA" id="ARBA00022454"/>
    </source>
</evidence>
<dbReference type="InterPro" id="IPR022031">
    <property type="entry name" value="Rif1_N"/>
</dbReference>
<evidence type="ECO:0000256" key="1">
    <source>
        <dbReference type="ARBA" id="ARBA00004123"/>
    </source>
</evidence>
<sequence>MATTANTIFSRMLKTLRENNNIKEKREALTYISSQAKKLEASGTIKEERYKELCRLVVEAFTKDEGSMQYEAFAALNAIVQEFKAHSLHLFESMLQTDKRTRLKILKLLEVVEDNAISAAANDGQALNFFKDSMHSVQPTSMEWITPTACIDNLHMLTKIEQQALSDEQKLDEDIYNHSLALLRRLYKIAAITVDQNIQRFDNLLMDKIVTLAYMGHKRQRNPAIKVLQQAVATNSSARIRKDYSDLWLQYKTNLQSIYCKRMLLLVTACEPDWSVQWNTTIQFLGTDLHRGASLINNLLSVEEKAFKSTDPIIRRQAFLSWKLLIDNFALDHQELATPRRIKLLCIPLNAKNSKTEMIALTKLEVWWHLIIKLYKDIAKFVAPVMTQFLNYCFGPLGDTPLLSSKFDVVASPAKRFFKTKVVAVDALYQLIVAKEELYSFAPMLEERLPHPITDAVFQECSKSIIHSVGEALLILGQLTDQEMRNRFQLGKILWTNLMIYIKNIKLNTKDHLYKDVILVITELGNHIDKLMVKDMICNVILPDITHIIKKIEFHDNVLPKLVLKLLSSPVLDEISKDRSCNEDIKCLLGWCISSQLTYPSGVLGFLEKIMENLQSANDAQKNINTYYRMIHVELWPTIAEVLMKYLKNIHKTNGNDEYNIKTVKSVLSFPFQYTCPTSFEETQSQVTAWKDLYKQFESQSDVLSTIKPNEILLDTVTMMRDSLNANKNCCSLIVNCLDTLLSTINFEHLLAQDETPVIVQLILDAATYCINTGQNLNSEIALKSLSTMLITTYRQNPQKVTSCLNDCKSVIELALASQTKALFKEIASTWEVIVSIFKGLNRQLNHKVLSSYKDSIVLAMDHPSPDIKSLAQSIFEVKDSLDGSAKRILSEIEETLEKSKSKSDSSTKKKTETGQTKEVRIAGSFLSRKSPNAKPIFKPPEKNEKNTLVLPEPDSQDYVFIKTDLKFDVNRLTEHQKETLKKKREDIPALYNDLSQSSSQNSQNLQQWFDIKTKHINESEKVSSKKNDSSVTQKPVDNEANKENKIAIKQTAFSDVVDHKIVDHMYCSKLDENTAGIKQDDNLTDEVEKENSDDKQEDDVPKDTNLTPHTMSLNEQNDAPHENEDTNIENPASVVKKLNFESREEFPEDRTHEQQLSPSMLDNVKRRHRNSSSKLSSPSKSDKTVEGQTEPITTNAQRTLRVKATQGKSDTSDKRKPNDDTDFKEGSSENKKSMKRKYMSDIESDQVMQRRKRKLISSNKNLNDDDGETSRGSNVFSDIDMDSISQRTRNEISRLKIDMVFDCHSVNRRRAKHSDENEKEASVHALRKHGTPDTKSVKLKSADVKSAEGSKRFSKTTEKSTKDARDVDDADQGTFKRRSSSRKNMKPEFDNADVNKEARKFSNFTDKASELKNSADAETIHPTSVQAVQDAAVTKVQVDEKDKVDKDDFKYNSSAESSELTEPSKQSQDEVGDVVESSQTSTIGLKLDKKCGEKQCFIKINKMTNVHATKVSDTVVEKHNVPESTPMDYGDNDVPDPCDRAKNNAEMDEMEENKDNANKTSVQETDNSDIKVVIPPDNQKMIDNSSSMKSVGIINFTSPKSSTKMSKSKPFTGRAAHMLGLVTKQSRIDDDSPIIEDELPAKKLKTKDAESETSTSKKISMVKEIDKIGGPSGSRQEKMFSNMRSADYCASSSHAFTTLKNDGEKLSFKSDKSMSDHLSMEASTDKENERSVSPLRERDHLPILEWSSANPPSLTASPSASILKRCRSNMSEPDSDSTPNKRKRVSFADPPVKEIFFDNSVSESPQKPNKCPTVRGPTSRKDSPLRLKQAKFKYPPIDVEKVLIDNDTQNQNDTEAVSNTEESTEKRDESLTKISEASSETLNINEQTHNDHLENNNVVESDLRARINIDEDLGLAQEIEISMDSSASAEDQQVLPSGEVENSIDTVLIDCIGTVDSETQQDIFDGADTKNNVTLLETNNYDINRSIQNNSVDSIKLNVTNDSVIEALPTRGDNVTSLEDTVDIQNMTELNSTMNSDEIFCGKFMRTSTGTHGTGNTAEQDTLTVTDSVFASLPLSQDTQEAEENVEPDYEFLDSTQPIYPTLSSCVEPIDTIIEQLTYPPWKQNLRTYFTTTSLCTIGDLAQLSEREVNRLPMKCKSKTKFVKKVLQHFESVQIKRLDETSDTKVEQPPAVTMDETQTASAAPVSVIIDESLSCSTPLNQSTVVKILDNPPEEKSPTEHLDKTDSIVSDMNISSEHVYSKNPDLLADISGGNEEEDARVSVATRNPPGTSTDETKPTSTSPLFSKTDATASKSASSSASINASESLAEASSTYEELHITHSSVGTSTEDDSFVTPSVQKVTKSVESQMALDELLDEIDVNLVLKSAVRRCSPETLLTQYKIKMSHLKETELIKETIRLLGLQNNKVNDTSLKAACYACGINKVLTRLPDIFSHDKQFFNKVLKVYSKKLNITDCLNVFNYNQLKSAICQMCSSSQLVEILSEKLKQEEQQGIKQPMTELSSLDAMLQRLPMDVIISHTVANEELIPAPVVLDIALQNNSSDDIARALNAQSPFMAKSVMDKLWTSQFTVAHIENGDVPKDSLLSIFKSVCSKLTAEELLDAYHEAMTSKLKLKEEKK</sequence>
<evidence type="ECO:0000256" key="6">
    <source>
        <dbReference type="ARBA" id="ARBA00023306"/>
    </source>
</evidence>
<dbReference type="PANTHER" id="PTHR22928">
    <property type="entry name" value="TELOMERE-ASSOCIATED PROTEIN RIF1"/>
    <property type="match status" value="1"/>
</dbReference>
<feature type="compositionally biased region" description="Polar residues" evidence="8">
    <location>
        <begin position="1187"/>
        <end position="1199"/>
    </location>
</feature>
<dbReference type="OrthoDB" id="5399929at2759"/>
<evidence type="ECO:0000259" key="9">
    <source>
        <dbReference type="Pfam" id="PF12231"/>
    </source>
</evidence>
<keyword evidence="5" id="KW-0539">Nucleus</keyword>
<feature type="compositionally biased region" description="Basic and acidic residues" evidence="8">
    <location>
        <begin position="1386"/>
        <end position="1397"/>
    </location>
</feature>
<feature type="compositionally biased region" description="Basic and acidic residues" evidence="8">
    <location>
        <begin position="1090"/>
        <end position="1103"/>
    </location>
</feature>
<feature type="region of interest" description="Disordered" evidence="8">
    <location>
        <begin position="897"/>
        <end position="951"/>
    </location>
</feature>
<reference evidence="10" key="1">
    <citation type="journal article" date="2018" name="Genome Res.">
        <title>The genomic architecture and molecular evolution of ant odorant receptors.</title>
        <authorList>
            <person name="McKenzie S.K."/>
            <person name="Kronauer D.J.C."/>
        </authorList>
    </citation>
    <scope>NUCLEOTIDE SEQUENCE [LARGE SCALE GENOMIC DNA]</scope>
    <source>
        <strain evidence="10">Clonal line C1</strain>
    </source>
</reference>
<dbReference type="PANTHER" id="PTHR22928:SF3">
    <property type="entry name" value="TELOMERE-ASSOCIATED PROTEIN RIF1"/>
    <property type="match status" value="1"/>
</dbReference>
<feature type="region of interest" description="Disordered" evidence="8">
    <location>
        <begin position="1645"/>
        <end position="1681"/>
    </location>
</feature>
<evidence type="ECO:0000256" key="2">
    <source>
        <dbReference type="ARBA" id="ARBA00004574"/>
    </source>
</evidence>
<evidence type="ECO:0000256" key="8">
    <source>
        <dbReference type="SAM" id="MobiDB-lite"/>
    </source>
</evidence>
<feature type="region of interest" description="Disordered" evidence="8">
    <location>
        <begin position="1144"/>
        <end position="1278"/>
    </location>
</feature>
<feature type="compositionally biased region" description="Low complexity" evidence="8">
    <location>
        <begin position="2306"/>
        <end position="2322"/>
    </location>
</feature>
<keyword evidence="3" id="KW-0158">Chromosome</keyword>
<dbReference type="GO" id="GO:0005634">
    <property type="term" value="C:nucleus"/>
    <property type="evidence" value="ECO:0007669"/>
    <property type="project" value="UniProtKB-SubCell"/>
</dbReference>
<evidence type="ECO:0000256" key="7">
    <source>
        <dbReference type="SAM" id="Coils"/>
    </source>
</evidence>
<feature type="region of interest" description="Disordered" evidence="8">
    <location>
        <begin position="2265"/>
        <end position="2322"/>
    </location>
</feature>
<feature type="coiled-coil region" evidence="7">
    <location>
        <begin position="1541"/>
        <end position="1568"/>
    </location>
</feature>
<comment type="caution">
    <text evidence="10">The sequence shown here is derived from an EMBL/GenBank/DDBJ whole genome shotgun (WGS) entry which is preliminary data.</text>
</comment>
<evidence type="ECO:0000256" key="4">
    <source>
        <dbReference type="ARBA" id="ARBA00022895"/>
    </source>
</evidence>
<dbReference type="Pfam" id="PF12231">
    <property type="entry name" value="Rif1_N"/>
    <property type="match status" value="1"/>
</dbReference>
<comment type="subcellular location">
    <subcellularLocation>
        <location evidence="2">Chromosome</location>
        <location evidence="2">Telomere</location>
    </subcellularLocation>
    <subcellularLocation>
        <location evidence="1">Nucleus</location>
    </subcellularLocation>
</comment>
<feature type="compositionally biased region" description="Basic and acidic residues" evidence="8">
    <location>
        <begin position="1702"/>
        <end position="1743"/>
    </location>
</feature>
<feature type="region of interest" description="Disordered" evidence="8">
    <location>
        <begin position="1701"/>
        <end position="1824"/>
    </location>
</feature>
<feature type="compositionally biased region" description="Basic and acidic residues" evidence="8">
    <location>
        <begin position="1331"/>
        <end position="1368"/>
    </location>
</feature>
<feature type="region of interest" description="Disordered" evidence="8">
    <location>
        <begin position="1309"/>
        <end position="1397"/>
    </location>
</feature>
<dbReference type="GO" id="GO:0140445">
    <property type="term" value="C:chromosome, telomeric repeat region"/>
    <property type="evidence" value="ECO:0007669"/>
    <property type="project" value="TreeGrafter"/>
</dbReference>
<keyword evidence="7" id="KW-0175">Coiled coil</keyword>
<feature type="region of interest" description="Disordered" evidence="8">
    <location>
        <begin position="1445"/>
        <end position="1480"/>
    </location>
</feature>
<evidence type="ECO:0000256" key="5">
    <source>
        <dbReference type="ARBA" id="ARBA00023242"/>
    </source>
</evidence>
<dbReference type="EMBL" id="QOIP01000009">
    <property type="protein sequence ID" value="RLU18360.1"/>
    <property type="molecule type" value="Genomic_DNA"/>
</dbReference>
<feature type="region of interest" description="Disordered" evidence="8">
    <location>
        <begin position="1079"/>
        <end position="1131"/>
    </location>
</feature>
<dbReference type="GO" id="GO:0000723">
    <property type="term" value="P:telomere maintenance"/>
    <property type="evidence" value="ECO:0007669"/>
    <property type="project" value="TreeGrafter"/>
</dbReference>
<feature type="region of interest" description="Disordered" evidence="8">
    <location>
        <begin position="1019"/>
        <end position="1044"/>
    </location>
</feature>
<name>A0A3L8DCX1_OOCBI</name>
<proteinExistence type="predicted"/>
<feature type="compositionally biased region" description="Polar residues" evidence="8">
    <location>
        <begin position="1452"/>
        <end position="1467"/>
    </location>
</feature>
<feature type="compositionally biased region" description="Basic and acidic residues" evidence="8">
    <location>
        <begin position="897"/>
        <end position="921"/>
    </location>
</feature>
<feature type="compositionally biased region" description="Basic and acidic residues" evidence="8">
    <location>
        <begin position="1019"/>
        <end position="1029"/>
    </location>
</feature>
<reference evidence="10" key="2">
    <citation type="submission" date="2018-07" db="EMBL/GenBank/DDBJ databases">
        <authorList>
            <person name="Mckenzie S.K."/>
            <person name="Kronauer D.J.C."/>
        </authorList>
    </citation>
    <scope>NUCLEOTIDE SEQUENCE</scope>
    <source>
        <strain evidence="10">Clonal line C1</strain>
    </source>
</reference>
<feature type="compositionally biased region" description="Basic and acidic residues" evidence="8">
    <location>
        <begin position="1314"/>
        <end position="1323"/>
    </location>
</feature>
<feature type="compositionally biased region" description="Polar residues" evidence="8">
    <location>
        <begin position="1748"/>
        <end position="1761"/>
    </location>
</feature>
<feature type="compositionally biased region" description="Polar residues" evidence="8">
    <location>
        <begin position="1847"/>
        <end position="1862"/>
    </location>
</feature>
<feature type="compositionally biased region" description="Basic residues" evidence="8">
    <location>
        <begin position="1376"/>
        <end position="1385"/>
    </location>
</feature>
<feature type="compositionally biased region" description="Polar residues" evidence="8">
    <location>
        <begin position="1769"/>
        <end position="1779"/>
    </location>
</feature>
<feature type="compositionally biased region" description="Basic and acidic residues" evidence="8">
    <location>
        <begin position="1211"/>
        <end position="1233"/>
    </location>
</feature>
<accession>A0A3L8DCX1</accession>